<dbReference type="InParanoid" id="C7ZJM4"/>
<dbReference type="OrthoDB" id="4161186at2759"/>
<protein>
    <recommendedName>
        <fullName evidence="2">PD-(D/E)XK nuclease-like domain-containing protein</fullName>
    </recommendedName>
</protein>
<evidence type="ECO:0000313" key="4">
    <source>
        <dbReference type="Proteomes" id="UP000005206"/>
    </source>
</evidence>
<reference evidence="3 4" key="1">
    <citation type="journal article" date="2009" name="PLoS Genet.">
        <title>The genome of Nectria haematococca: contribution of supernumerary chromosomes to gene expansion.</title>
        <authorList>
            <person name="Coleman J.J."/>
            <person name="Rounsley S.D."/>
            <person name="Rodriguez-Carres M."/>
            <person name="Kuo A."/>
            <person name="Wasmann C.C."/>
            <person name="Grimwood J."/>
            <person name="Schmutz J."/>
            <person name="Taga M."/>
            <person name="White G.J."/>
            <person name="Zhou S."/>
            <person name="Schwartz D.C."/>
            <person name="Freitag M."/>
            <person name="Ma L.J."/>
            <person name="Danchin E.G."/>
            <person name="Henrissat B."/>
            <person name="Coutinho P.M."/>
            <person name="Nelson D.R."/>
            <person name="Straney D."/>
            <person name="Napoli C.A."/>
            <person name="Barker B.M."/>
            <person name="Gribskov M."/>
            <person name="Rep M."/>
            <person name="Kroken S."/>
            <person name="Molnar I."/>
            <person name="Rensing C."/>
            <person name="Kennell J.C."/>
            <person name="Zamora J."/>
            <person name="Farman M.L."/>
            <person name="Selker E.U."/>
            <person name="Salamov A."/>
            <person name="Shapiro H."/>
            <person name="Pangilinan J."/>
            <person name="Lindquist E."/>
            <person name="Lamers C."/>
            <person name="Grigoriev I.V."/>
            <person name="Geiser D.M."/>
            <person name="Covert S.F."/>
            <person name="Temporini E."/>
            <person name="Vanetten H.D."/>
        </authorList>
    </citation>
    <scope>NUCLEOTIDE SEQUENCE [LARGE SCALE GENOMIC DNA]</scope>
    <source>
        <strain evidence="4">ATCC MYA-4622 / CBS 123669 / FGSC 9596 / NRRL 45880 / 77-13-4</strain>
    </source>
</reference>
<evidence type="ECO:0000313" key="3">
    <source>
        <dbReference type="EMBL" id="EEU35765.1"/>
    </source>
</evidence>
<feature type="region of interest" description="Disordered" evidence="1">
    <location>
        <begin position="98"/>
        <end position="121"/>
    </location>
</feature>
<dbReference type="VEuPathDB" id="FungiDB:NECHADRAFT_82235"/>
<gene>
    <name evidence="3" type="ORF">NECHADRAFT_82235</name>
</gene>
<dbReference type="RefSeq" id="XP_003041478.1">
    <property type="nucleotide sequence ID" value="XM_003041432.1"/>
</dbReference>
<evidence type="ECO:0000256" key="1">
    <source>
        <dbReference type="SAM" id="MobiDB-lite"/>
    </source>
</evidence>
<evidence type="ECO:0000259" key="2">
    <source>
        <dbReference type="Pfam" id="PF20516"/>
    </source>
</evidence>
<dbReference type="HOGENOM" id="CLU_040683_0_0_1"/>
<sequence>MWYLDSGSLPDPTSTFIEAWIRQTEDSRHLYDQGIETMASPRTPSPSKKVKIVPLDVDATPTQNGLSLGHPSPPMFLTMLPATAPAFSELSNASLGYVPSESGSSMSMSSAASGSSSPRKRELVLRSAKEYPLERKAIKDIDKISPLMRDLASLKNGQVIPHAMKARITEKEGFPDPPLDIWFLPATSDETIMENDEYIYRRICSILGRTVRCKTRMSHESSWNDSVHSPLLEIALEEGDEDVTYENITQCRVYPELRDPDPFLKDAKVDYGMFIEPPEGSRLYSSIKRFKSLNQNNRIAHVKLSDEGNTPIAISIETKNPKSNGELTGPAQLGTWVRAHFRHLQSLPHVSTEGLPILPIVFVNGADWRVDFAERRRDRMCPRSSGRASRLDPLILPTDVMSSPLLFVDWRNGAEMTSKRFLSCRTAGVWNAGSSSMTEEIGGKDKGVVKAPKLDDGTVKFEDGSRTGGRLGHDSESRSRAACMADRALSIESGGPTSGMLGWSRASCIAPMA</sequence>
<dbReference type="KEGG" id="nhe:NECHADRAFT_82235"/>
<dbReference type="GeneID" id="9673851"/>
<accession>C7ZJM4</accession>
<dbReference type="eggNOG" id="ENOG502T8GP">
    <property type="taxonomic scope" value="Eukaryota"/>
</dbReference>
<organism evidence="3 4">
    <name type="scientific">Fusarium vanettenii (strain ATCC MYA-4622 / CBS 123669 / FGSC 9596 / NRRL 45880 / 77-13-4)</name>
    <name type="common">Fusarium solani subsp. pisi</name>
    <dbReference type="NCBI Taxonomy" id="660122"/>
    <lineage>
        <taxon>Eukaryota</taxon>
        <taxon>Fungi</taxon>
        <taxon>Dikarya</taxon>
        <taxon>Ascomycota</taxon>
        <taxon>Pezizomycotina</taxon>
        <taxon>Sordariomycetes</taxon>
        <taxon>Hypocreomycetidae</taxon>
        <taxon>Hypocreales</taxon>
        <taxon>Nectriaceae</taxon>
        <taxon>Fusarium</taxon>
        <taxon>Fusarium solani species complex</taxon>
        <taxon>Fusarium vanettenii</taxon>
    </lineage>
</organism>
<dbReference type="EMBL" id="GG698935">
    <property type="protein sequence ID" value="EEU35765.1"/>
    <property type="molecule type" value="Genomic_DNA"/>
</dbReference>
<name>C7ZJM4_FUSV7</name>
<dbReference type="AlphaFoldDB" id="C7ZJM4"/>
<keyword evidence="4" id="KW-1185">Reference proteome</keyword>
<proteinExistence type="predicted"/>
<feature type="domain" description="PD-(D/E)XK nuclease-like" evidence="2">
    <location>
        <begin position="169"/>
        <end position="376"/>
    </location>
</feature>
<dbReference type="InterPro" id="IPR046797">
    <property type="entry name" value="PDDEXK_12"/>
</dbReference>
<dbReference type="OMA" id="WISQISE"/>
<dbReference type="Proteomes" id="UP000005206">
    <property type="component" value="Chromosome 7"/>
</dbReference>
<dbReference type="Pfam" id="PF20516">
    <property type="entry name" value="PDDEXK_12"/>
    <property type="match status" value="1"/>
</dbReference>
<feature type="compositionally biased region" description="Low complexity" evidence="1">
    <location>
        <begin position="102"/>
        <end position="117"/>
    </location>
</feature>